<gene>
    <name evidence="2" type="ORF">ARMOST_07634</name>
</gene>
<dbReference type="SUPFAM" id="SSF48371">
    <property type="entry name" value="ARM repeat"/>
    <property type="match status" value="1"/>
</dbReference>
<dbReference type="GO" id="GO:0006417">
    <property type="term" value="P:regulation of translation"/>
    <property type="evidence" value="ECO:0007669"/>
    <property type="project" value="TreeGrafter"/>
</dbReference>
<dbReference type="GO" id="GO:0019887">
    <property type="term" value="F:protein kinase regulator activity"/>
    <property type="evidence" value="ECO:0007669"/>
    <property type="project" value="TreeGrafter"/>
</dbReference>
<keyword evidence="1" id="KW-0677">Repeat</keyword>
<dbReference type="OrthoDB" id="5148094at2759"/>
<evidence type="ECO:0000256" key="1">
    <source>
        <dbReference type="ARBA" id="ARBA00022737"/>
    </source>
</evidence>
<evidence type="ECO:0000313" key="3">
    <source>
        <dbReference type="Proteomes" id="UP000219338"/>
    </source>
</evidence>
<organism evidence="2 3">
    <name type="scientific">Armillaria ostoyae</name>
    <name type="common">Armillaria root rot fungus</name>
    <dbReference type="NCBI Taxonomy" id="47428"/>
    <lineage>
        <taxon>Eukaryota</taxon>
        <taxon>Fungi</taxon>
        <taxon>Dikarya</taxon>
        <taxon>Basidiomycota</taxon>
        <taxon>Agaricomycotina</taxon>
        <taxon>Agaricomycetes</taxon>
        <taxon>Agaricomycetidae</taxon>
        <taxon>Agaricales</taxon>
        <taxon>Marasmiineae</taxon>
        <taxon>Physalacriaceae</taxon>
        <taxon>Armillaria</taxon>
    </lineage>
</organism>
<proteinExistence type="predicted"/>
<dbReference type="InterPro" id="IPR016024">
    <property type="entry name" value="ARM-type_fold"/>
</dbReference>
<dbReference type="AlphaFoldDB" id="A0A284R6C6"/>
<dbReference type="GO" id="GO:0005829">
    <property type="term" value="C:cytosol"/>
    <property type="evidence" value="ECO:0007669"/>
    <property type="project" value="TreeGrafter"/>
</dbReference>
<dbReference type="PANTHER" id="PTHR23346">
    <property type="entry name" value="TRANSLATIONAL ACTIVATOR GCN1-RELATED"/>
    <property type="match status" value="1"/>
</dbReference>
<dbReference type="Pfam" id="PF24987">
    <property type="entry name" value="HEAT_EF3_N"/>
    <property type="match status" value="1"/>
</dbReference>
<accession>A0A284R6C6</accession>
<dbReference type="PANTHER" id="PTHR23346:SF7">
    <property type="entry name" value="STALLED RIBOSOME SENSOR GCN1"/>
    <property type="match status" value="1"/>
</dbReference>
<dbReference type="GO" id="GO:0034198">
    <property type="term" value="P:cellular response to amino acid starvation"/>
    <property type="evidence" value="ECO:0007669"/>
    <property type="project" value="TreeGrafter"/>
</dbReference>
<dbReference type="EMBL" id="FUEG01000005">
    <property type="protein sequence ID" value="SJL04273.1"/>
    <property type="molecule type" value="Genomic_DNA"/>
</dbReference>
<reference evidence="3" key="1">
    <citation type="journal article" date="2017" name="Nat. Ecol. Evol.">
        <title>Genome expansion and lineage-specific genetic innovations in the forest pathogenic fungi Armillaria.</title>
        <authorList>
            <person name="Sipos G."/>
            <person name="Prasanna A.N."/>
            <person name="Walter M.C."/>
            <person name="O'Connor E."/>
            <person name="Balint B."/>
            <person name="Krizsan K."/>
            <person name="Kiss B."/>
            <person name="Hess J."/>
            <person name="Varga T."/>
            <person name="Slot J."/>
            <person name="Riley R."/>
            <person name="Boka B."/>
            <person name="Rigling D."/>
            <person name="Barry K."/>
            <person name="Lee J."/>
            <person name="Mihaltcheva S."/>
            <person name="LaButti K."/>
            <person name="Lipzen A."/>
            <person name="Waldron R."/>
            <person name="Moloney N.M."/>
            <person name="Sperisen C."/>
            <person name="Kredics L."/>
            <person name="Vagvoelgyi C."/>
            <person name="Patrignani A."/>
            <person name="Fitzpatrick D."/>
            <person name="Nagy I."/>
            <person name="Doyle S."/>
            <person name="Anderson J.B."/>
            <person name="Grigoriev I.V."/>
            <person name="Gueldener U."/>
            <person name="Muensterkoetter M."/>
            <person name="Nagy L.G."/>
        </authorList>
    </citation>
    <scope>NUCLEOTIDE SEQUENCE [LARGE SCALE GENOMIC DNA]</scope>
    <source>
        <strain evidence="3">C18/9</strain>
    </source>
</reference>
<dbReference type="Proteomes" id="UP000219338">
    <property type="component" value="Unassembled WGS sequence"/>
</dbReference>
<evidence type="ECO:0000313" key="2">
    <source>
        <dbReference type="EMBL" id="SJL04273.1"/>
    </source>
</evidence>
<dbReference type="InterPro" id="IPR011989">
    <property type="entry name" value="ARM-like"/>
</dbReference>
<dbReference type="STRING" id="47428.A0A284R6C6"/>
<sequence>MAHRFMVIVQILERSDPWPSRVATARAVELLAPSSTTKEVEPFFKFLIQDEALGDGEPDVRRGMLSVRTTIVDLHSASCISSLIAMFEDHMSNPSPSTEAGDYLTEAVVILFGRIARHLDPSETHIPTIVDRLVEALKTPTEQVQITVSDCLSPLVRLIRLKLRHRRFGECPEFIGAAYIAYVLPLLLSLFGDAIPDSVREATQDTARVIMANMSGYGVKLILPSLLSGLDERQWRTKKGSIELLGMMA</sequence>
<name>A0A284R6C6_ARMOS</name>
<dbReference type="Gene3D" id="1.25.10.10">
    <property type="entry name" value="Leucine-rich Repeat Variant"/>
    <property type="match status" value="2"/>
</dbReference>
<evidence type="ECO:0008006" key="4">
    <source>
        <dbReference type="Google" id="ProtNLM"/>
    </source>
</evidence>
<protein>
    <recommendedName>
        <fullName evidence="4">MMS19 nucleotide excision repair protein</fullName>
    </recommendedName>
</protein>
<keyword evidence="3" id="KW-1185">Reference proteome</keyword>